<feature type="transmembrane region" description="Helical" evidence="2">
    <location>
        <begin position="137"/>
        <end position="159"/>
    </location>
</feature>
<evidence type="ECO:0000313" key="4">
    <source>
        <dbReference type="Proteomes" id="UP000655044"/>
    </source>
</evidence>
<organism evidence="3 4">
    <name type="scientific">Planobispora rosea</name>
    <dbReference type="NCBI Taxonomy" id="35762"/>
    <lineage>
        <taxon>Bacteria</taxon>
        <taxon>Bacillati</taxon>
        <taxon>Actinomycetota</taxon>
        <taxon>Actinomycetes</taxon>
        <taxon>Streptosporangiales</taxon>
        <taxon>Streptosporangiaceae</taxon>
        <taxon>Planobispora</taxon>
    </lineage>
</organism>
<keyword evidence="2" id="KW-0812">Transmembrane</keyword>
<evidence type="ECO:0000313" key="3">
    <source>
        <dbReference type="EMBL" id="GIH87195.1"/>
    </source>
</evidence>
<evidence type="ECO:0000256" key="1">
    <source>
        <dbReference type="SAM" id="MobiDB-lite"/>
    </source>
</evidence>
<dbReference type="AlphaFoldDB" id="A0A8J3S5M1"/>
<feature type="transmembrane region" description="Helical" evidence="2">
    <location>
        <begin position="92"/>
        <end position="113"/>
    </location>
</feature>
<dbReference type="OrthoDB" id="3523733at2"/>
<dbReference type="EMBL" id="BOOI01000056">
    <property type="protein sequence ID" value="GIH87195.1"/>
    <property type="molecule type" value="Genomic_DNA"/>
</dbReference>
<dbReference type="RefSeq" id="WP_068925995.1">
    <property type="nucleotide sequence ID" value="NZ_BMQP01000037.1"/>
</dbReference>
<keyword evidence="4" id="KW-1185">Reference proteome</keyword>
<evidence type="ECO:0000256" key="2">
    <source>
        <dbReference type="SAM" id="Phobius"/>
    </source>
</evidence>
<sequence length="240" mass="25227">MSLPSDPHGIRRTVAGLCLIVAPVLYTAGLLVDPAIRQGVDGDTIGTYGLHPEQVSISAALLHWSWVLLIPGIIGMIQLIHHRGVVLGHLAGGLALLGVVNFSALMLGDFFYVQLESTMRPVEGAALGDEALADPGAVFGFQIPGFAGLAGLFLLGLVLAYARRELWWAPFAMLLGIFGAPMYPIGTVVGGLLYLAGAGAIGLRMLRMSNAEWAGEERTAAGRVQHVPDGPESGKRAATR</sequence>
<keyword evidence="2" id="KW-1133">Transmembrane helix</keyword>
<feature type="transmembrane region" description="Helical" evidence="2">
    <location>
        <begin position="12"/>
        <end position="32"/>
    </location>
</feature>
<gene>
    <name evidence="3" type="ORF">Pro02_56030</name>
</gene>
<name>A0A8J3S5M1_PLARO</name>
<proteinExistence type="predicted"/>
<protein>
    <recommendedName>
        <fullName evidence="5">DUF4386 family protein</fullName>
    </recommendedName>
</protein>
<reference evidence="3" key="1">
    <citation type="submission" date="2021-01" db="EMBL/GenBank/DDBJ databases">
        <title>Whole genome shotgun sequence of Planobispora rosea NBRC 15558.</title>
        <authorList>
            <person name="Komaki H."/>
            <person name="Tamura T."/>
        </authorList>
    </citation>
    <scope>NUCLEOTIDE SEQUENCE</scope>
    <source>
        <strain evidence="3">NBRC 15558</strain>
    </source>
</reference>
<dbReference type="Proteomes" id="UP000655044">
    <property type="component" value="Unassembled WGS sequence"/>
</dbReference>
<feature type="region of interest" description="Disordered" evidence="1">
    <location>
        <begin position="219"/>
        <end position="240"/>
    </location>
</feature>
<accession>A0A8J3S5M1</accession>
<comment type="caution">
    <text evidence="3">The sequence shown here is derived from an EMBL/GenBank/DDBJ whole genome shotgun (WGS) entry which is preliminary data.</text>
</comment>
<evidence type="ECO:0008006" key="5">
    <source>
        <dbReference type="Google" id="ProtNLM"/>
    </source>
</evidence>
<keyword evidence="2" id="KW-0472">Membrane</keyword>
<feature type="transmembrane region" description="Helical" evidence="2">
    <location>
        <begin position="61"/>
        <end position="80"/>
    </location>
</feature>